<accession>A0ACC1HGZ4</accession>
<dbReference type="Proteomes" id="UP001145114">
    <property type="component" value="Unassembled WGS sequence"/>
</dbReference>
<protein>
    <submittedName>
        <fullName evidence="1">LETM1 domain-containing protein ylh47</fullName>
    </submittedName>
</protein>
<name>A0ACC1HGZ4_9FUNG</name>
<sequence length="493" mass="56106">MRRALTAIQLPFHRIPGTVGIRGTLAMPRRPAPIYFVPSLLTKQFSHSAWALSDQNRPAREASQITAIKPSTELGLKEPPKPGVVDEPIEVAKKKSLGQRIMHEIHHYWDGTKLFAKELRISSRLVWKMARGGDLSRRELRQLRRTIADMARLVPFIVLLIIPFAELLLPVLLKLFPNMLPSTYEDAKLKEKKYLRLQQVRAEMSRYLKETIAETSRQRKALQSASDEVKMHAINEYVDTQKLLNQIRSSGEQVPNEVLLRVAQVFEDDMTLDNLTRPQLVSICRYMGINSFGTDNYLKYQVQNRMRYITADDKMIKAEGVDSLTISELQAACQARGIRFMGVSPARMRSDLQQWLDLHLGEGVPATILILSRILTAGEPVTTLTPEVLQATLSSLPDNLVNEATLRLAELGGAATNKQKLDVLEEQEYLIEDEAEQEQKEREVKVQQQQQHKEKETASEQGSQEDRPELSQQHQQQQEQGVGEKTRDAKTHQ</sequence>
<proteinExistence type="predicted"/>
<gene>
    <name evidence="1" type="primary">YLH47</name>
    <name evidence="1" type="ORF">EV182_000381</name>
</gene>
<dbReference type="EMBL" id="JAMZIH010005156">
    <property type="protein sequence ID" value="KAJ1675890.1"/>
    <property type="molecule type" value="Genomic_DNA"/>
</dbReference>
<keyword evidence="2" id="KW-1185">Reference proteome</keyword>
<reference evidence="1" key="1">
    <citation type="submission" date="2022-06" db="EMBL/GenBank/DDBJ databases">
        <title>Phylogenomic reconstructions and comparative analyses of Kickxellomycotina fungi.</title>
        <authorList>
            <person name="Reynolds N.K."/>
            <person name="Stajich J.E."/>
            <person name="Barry K."/>
            <person name="Grigoriev I.V."/>
            <person name="Crous P."/>
            <person name="Smith M.E."/>
        </authorList>
    </citation>
    <scope>NUCLEOTIDE SEQUENCE</scope>
    <source>
        <strain evidence="1">RSA 2271</strain>
    </source>
</reference>
<organism evidence="1 2">
    <name type="scientific">Spiromyces aspiralis</name>
    <dbReference type="NCBI Taxonomy" id="68401"/>
    <lineage>
        <taxon>Eukaryota</taxon>
        <taxon>Fungi</taxon>
        <taxon>Fungi incertae sedis</taxon>
        <taxon>Zoopagomycota</taxon>
        <taxon>Kickxellomycotina</taxon>
        <taxon>Kickxellomycetes</taxon>
        <taxon>Kickxellales</taxon>
        <taxon>Kickxellaceae</taxon>
        <taxon>Spiromyces</taxon>
    </lineage>
</organism>
<evidence type="ECO:0000313" key="1">
    <source>
        <dbReference type="EMBL" id="KAJ1675890.1"/>
    </source>
</evidence>
<comment type="caution">
    <text evidence="1">The sequence shown here is derived from an EMBL/GenBank/DDBJ whole genome shotgun (WGS) entry which is preliminary data.</text>
</comment>
<evidence type="ECO:0000313" key="2">
    <source>
        <dbReference type="Proteomes" id="UP001145114"/>
    </source>
</evidence>